<dbReference type="PANTHER" id="PTHR43238:SF1">
    <property type="entry name" value="GDP-L-FUCOSE SYNTHASE"/>
    <property type="match status" value="1"/>
</dbReference>
<dbReference type="Gene3D" id="3.90.25.10">
    <property type="entry name" value="UDP-galactose 4-epimerase, domain 1"/>
    <property type="match status" value="1"/>
</dbReference>
<protein>
    <submittedName>
        <fullName evidence="1">GDP-L-fucose synthase</fullName>
        <ecNumber evidence="1">1.1.1.271</ecNumber>
    </submittedName>
</protein>
<dbReference type="Gene3D" id="3.40.50.720">
    <property type="entry name" value="NAD(P)-binding Rossmann-like Domain"/>
    <property type="match status" value="1"/>
</dbReference>
<reference evidence="1" key="1">
    <citation type="submission" date="2019-08" db="EMBL/GenBank/DDBJ databases">
        <authorList>
            <person name="Kucharzyk K."/>
            <person name="Murdoch R.W."/>
            <person name="Higgins S."/>
            <person name="Loffler F."/>
        </authorList>
    </citation>
    <scope>NUCLEOTIDE SEQUENCE</scope>
</reference>
<organism evidence="1">
    <name type="scientific">bioreactor metagenome</name>
    <dbReference type="NCBI Taxonomy" id="1076179"/>
    <lineage>
        <taxon>unclassified sequences</taxon>
        <taxon>metagenomes</taxon>
        <taxon>ecological metagenomes</taxon>
    </lineage>
</organism>
<dbReference type="EC" id="1.1.1.271" evidence="1"/>
<proteinExistence type="predicted"/>
<dbReference type="GO" id="GO:0050577">
    <property type="term" value="F:GDP-L-fucose synthase activity"/>
    <property type="evidence" value="ECO:0007669"/>
    <property type="project" value="UniProtKB-EC"/>
</dbReference>
<dbReference type="InterPro" id="IPR036291">
    <property type="entry name" value="NAD(P)-bd_dom_sf"/>
</dbReference>
<comment type="caution">
    <text evidence="1">The sequence shown here is derived from an EMBL/GenBank/DDBJ whole genome shotgun (WGS) entry which is preliminary data.</text>
</comment>
<dbReference type="SUPFAM" id="SSF51735">
    <property type="entry name" value="NAD(P)-binding Rossmann-fold domains"/>
    <property type="match status" value="1"/>
</dbReference>
<dbReference type="EMBL" id="VSSQ01109402">
    <property type="protein sequence ID" value="MPN47710.1"/>
    <property type="molecule type" value="Genomic_DNA"/>
</dbReference>
<dbReference type="PANTHER" id="PTHR43238">
    <property type="entry name" value="GDP-L-FUCOSE SYNTHASE"/>
    <property type="match status" value="1"/>
</dbReference>
<gene>
    <name evidence="1" type="primary">fcl_26</name>
    <name evidence="1" type="ORF">SDC9_195314</name>
</gene>
<dbReference type="AlphaFoldDB" id="A0A645I9D5"/>
<keyword evidence="1" id="KW-0560">Oxidoreductase</keyword>
<name>A0A645I9D5_9ZZZZ</name>
<sequence>MDDLADACVFLLERHSDPQPVNIGWGEDIALSDLAEMVRRIVGYRGKIDWDTSRPDGTPRKLLDVSRLKSLGWFPSISLEKGIEQTYRWYCEHREHILDGDRK</sequence>
<evidence type="ECO:0000313" key="1">
    <source>
        <dbReference type="EMBL" id="MPN47710.1"/>
    </source>
</evidence>
<accession>A0A645I9D5</accession>